<accession>A0A074TE71</accession>
<comment type="caution">
    <text evidence="4">The sequence shown here is derived from an EMBL/GenBank/DDBJ whole genome shotgun (WGS) entry which is preliminary data.</text>
</comment>
<keyword evidence="2" id="KW-0732">Signal</keyword>
<dbReference type="Pfam" id="PF03938">
    <property type="entry name" value="OmpH"/>
    <property type="match status" value="1"/>
</dbReference>
<dbReference type="Gene3D" id="3.30.910.20">
    <property type="entry name" value="Skp domain"/>
    <property type="match status" value="1"/>
</dbReference>
<dbReference type="SMART" id="SM00935">
    <property type="entry name" value="OmpH"/>
    <property type="match status" value="1"/>
</dbReference>
<evidence type="ECO:0000256" key="3">
    <source>
        <dbReference type="SAM" id="MobiDB-lite"/>
    </source>
</evidence>
<evidence type="ECO:0000313" key="4">
    <source>
        <dbReference type="EMBL" id="KEP70071.1"/>
    </source>
</evidence>
<dbReference type="PANTHER" id="PTHR35089">
    <property type="entry name" value="CHAPERONE PROTEIN SKP"/>
    <property type="match status" value="1"/>
</dbReference>
<evidence type="ECO:0000313" key="5">
    <source>
        <dbReference type="Proteomes" id="UP000027725"/>
    </source>
</evidence>
<name>A0A074TE71_9RHOB</name>
<dbReference type="Proteomes" id="UP000027725">
    <property type="component" value="Unassembled WGS sequence"/>
</dbReference>
<feature type="region of interest" description="Disordered" evidence="3">
    <location>
        <begin position="165"/>
        <end position="254"/>
    </location>
</feature>
<evidence type="ECO:0000256" key="2">
    <source>
        <dbReference type="ARBA" id="ARBA00022729"/>
    </source>
</evidence>
<reference evidence="4 5" key="1">
    <citation type="submission" date="2014-03" db="EMBL/GenBank/DDBJ databases">
        <title>The draft genome sequence of Thioclava dalianensis DLFJ1-1.</title>
        <authorList>
            <person name="Lai Q."/>
            <person name="Shao Z."/>
        </authorList>
    </citation>
    <scope>NUCLEOTIDE SEQUENCE [LARGE SCALE GENOMIC DNA]</scope>
    <source>
        <strain evidence="4 5">DLFJ1-1</strain>
    </source>
</reference>
<dbReference type="InterPro" id="IPR005632">
    <property type="entry name" value="Chaperone_Skp"/>
</dbReference>
<dbReference type="STRING" id="1185766.SAMN05216224_106167"/>
<dbReference type="GO" id="GO:0051082">
    <property type="term" value="F:unfolded protein binding"/>
    <property type="evidence" value="ECO:0007669"/>
    <property type="project" value="InterPro"/>
</dbReference>
<organism evidence="4 5">
    <name type="scientific">Thioclava dalianensis</name>
    <dbReference type="NCBI Taxonomy" id="1185766"/>
    <lineage>
        <taxon>Bacteria</taxon>
        <taxon>Pseudomonadati</taxon>
        <taxon>Pseudomonadota</taxon>
        <taxon>Alphaproteobacteria</taxon>
        <taxon>Rhodobacterales</taxon>
        <taxon>Paracoccaceae</taxon>
        <taxon>Thioclava</taxon>
    </lineage>
</organism>
<keyword evidence="5" id="KW-1185">Reference proteome</keyword>
<dbReference type="eggNOG" id="COG2825">
    <property type="taxonomic scope" value="Bacteria"/>
</dbReference>
<proteinExistence type="inferred from homology"/>
<dbReference type="GO" id="GO:0050821">
    <property type="term" value="P:protein stabilization"/>
    <property type="evidence" value="ECO:0007669"/>
    <property type="project" value="TreeGrafter"/>
</dbReference>
<feature type="compositionally biased region" description="Pro residues" evidence="3">
    <location>
        <begin position="241"/>
        <end position="254"/>
    </location>
</feature>
<dbReference type="PANTHER" id="PTHR35089:SF1">
    <property type="entry name" value="CHAPERONE PROTEIN SKP"/>
    <property type="match status" value="1"/>
</dbReference>
<dbReference type="GO" id="GO:0005829">
    <property type="term" value="C:cytosol"/>
    <property type="evidence" value="ECO:0007669"/>
    <property type="project" value="TreeGrafter"/>
</dbReference>
<gene>
    <name evidence="4" type="ORF">DL1_20025</name>
</gene>
<dbReference type="SUPFAM" id="SSF111384">
    <property type="entry name" value="OmpH-like"/>
    <property type="match status" value="1"/>
</dbReference>
<sequence length="254" mass="26838">MVLSGFAAPGWAQEAADGSAPAATSQTPVLTLDWEQLYNNSLWGKRVAREIDKASSDLRTENNRIASQLEAEERDLTERRPKMAPADFQKAADAFDKRATEIRAAQKAKADAVQRQLNDERQGFVQAVMPKLDEVLRARGAEVVLDSRVIIRGLSSADVTEQLGKRIDREVGDGAGRVPASVPEPGSSNSASPSPADALPSDGTSDTGTTDQGGVFVDDSPNLKPQTGADPALEGGSAPKASPPLGLPMPDPQN</sequence>
<dbReference type="AlphaFoldDB" id="A0A074TE71"/>
<evidence type="ECO:0000256" key="1">
    <source>
        <dbReference type="ARBA" id="ARBA00009091"/>
    </source>
</evidence>
<dbReference type="EMBL" id="JHEH01000008">
    <property type="protein sequence ID" value="KEP70071.1"/>
    <property type="molecule type" value="Genomic_DNA"/>
</dbReference>
<comment type="similarity">
    <text evidence="1">Belongs to the Skp family.</text>
</comment>
<dbReference type="InterPro" id="IPR024930">
    <property type="entry name" value="Skp_dom_sf"/>
</dbReference>
<protein>
    <submittedName>
        <fullName evidence="4">Molecular chaperone Skp</fullName>
    </submittedName>
</protein>
<feature type="compositionally biased region" description="Low complexity" evidence="3">
    <location>
        <begin position="183"/>
        <end position="214"/>
    </location>
</feature>